<dbReference type="Pfam" id="PF01979">
    <property type="entry name" value="Amidohydro_1"/>
    <property type="match status" value="1"/>
</dbReference>
<dbReference type="SUPFAM" id="SSF51338">
    <property type="entry name" value="Composite domain of metallo-dependent hydrolases"/>
    <property type="match status" value="1"/>
</dbReference>
<keyword evidence="4" id="KW-1185">Reference proteome</keyword>
<reference evidence="3 4" key="1">
    <citation type="submission" date="2018-03" db="EMBL/GenBank/DDBJ databases">
        <title>Genome sequence of Moorella stamsii DSM 26217.</title>
        <authorList>
            <person name="Poehlein A."/>
            <person name="Daniel R."/>
        </authorList>
    </citation>
    <scope>NUCLEOTIDE SEQUENCE [LARGE SCALE GENOMIC DNA]</scope>
    <source>
        <strain evidence="4">DSM 26217</strain>
    </source>
</reference>
<name>A0A9X7J4G7_9FIRM</name>
<dbReference type="AlphaFoldDB" id="A0A9X7J4G7"/>
<dbReference type="GO" id="GO:0050270">
    <property type="term" value="F:S-adenosylhomocysteine deaminase activity"/>
    <property type="evidence" value="ECO:0007669"/>
    <property type="project" value="UniProtKB-EC"/>
</dbReference>
<accession>A0A9X7J4G7</accession>
<dbReference type="Gene3D" id="3.20.20.140">
    <property type="entry name" value="Metal-dependent hydrolases"/>
    <property type="match status" value="1"/>
</dbReference>
<dbReference type="InterPro" id="IPR011059">
    <property type="entry name" value="Metal-dep_hydrolase_composite"/>
</dbReference>
<dbReference type="SUPFAM" id="SSF51556">
    <property type="entry name" value="Metallo-dependent hydrolases"/>
    <property type="match status" value="1"/>
</dbReference>
<dbReference type="InterPro" id="IPR006680">
    <property type="entry name" value="Amidohydro-rel"/>
</dbReference>
<dbReference type="Proteomes" id="UP000239430">
    <property type="component" value="Unassembled WGS sequence"/>
</dbReference>
<dbReference type="Gene3D" id="2.30.40.10">
    <property type="entry name" value="Urease, subunit C, domain 1"/>
    <property type="match status" value="1"/>
</dbReference>
<sequence>MALIIRGGKVVTMDARQEILAEADIVINDDLIVGIYPKANVPPEYQAGQVLDAQGLIVLPGFCNAHSHVAMTMLRGMADDLPLKDWLEKRIWPAEEHLSREDVYWGALLGMTEMIRSGITSMADMYFYAEEVARASKEIGIRALIGRGIFNKIWDKSLAESLALYDAWQNQGEGRISVALAPHAPYSCTPNYLEKVAMLAADLKLPVHIHLAETRYEVEECQREYGLTPVALLDKVGILDYPVLAAHCVHLSPHDIDILARRRVLVAHNPISNAKLGSGIAPLKAL</sequence>
<dbReference type="PANTHER" id="PTHR43794">
    <property type="entry name" value="AMINOHYDROLASE SSNA-RELATED"/>
    <property type="match status" value="1"/>
</dbReference>
<dbReference type="InterPro" id="IPR032466">
    <property type="entry name" value="Metal_Hydrolase"/>
</dbReference>
<dbReference type="RefSeq" id="WP_054937347.1">
    <property type="nucleotide sequence ID" value="NZ_PVXL01000023.1"/>
</dbReference>
<dbReference type="EC" id="3.5.4.28" evidence="3"/>
<dbReference type="PANTHER" id="PTHR43794:SF11">
    <property type="entry name" value="AMIDOHYDROLASE-RELATED DOMAIN-CONTAINING PROTEIN"/>
    <property type="match status" value="1"/>
</dbReference>
<gene>
    <name evidence="3" type="primary">mtaD_2</name>
    <name evidence="3" type="ORF">MOST_07270</name>
</gene>
<dbReference type="CDD" id="cd01298">
    <property type="entry name" value="ATZ_TRZ_like"/>
    <property type="match status" value="1"/>
</dbReference>
<feature type="domain" description="Amidohydrolase-related" evidence="2">
    <location>
        <begin position="57"/>
        <end position="285"/>
    </location>
</feature>
<comment type="caution">
    <text evidence="3">The sequence shown here is derived from an EMBL/GenBank/DDBJ whole genome shotgun (WGS) entry which is preliminary data.</text>
</comment>
<dbReference type="InterPro" id="IPR050287">
    <property type="entry name" value="MTA/SAH_deaminase"/>
</dbReference>
<evidence type="ECO:0000313" key="3">
    <source>
        <dbReference type="EMBL" id="PRR76106.1"/>
    </source>
</evidence>
<protein>
    <submittedName>
        <fullName evidence="3">5-methylthioadenosine/S-adenosylhomocysteine deaminase</fullName>
        <ecNumber evidence="3">3.5.4.28</ecNumber>
    </submittedName>
</protein>
<proteinExistence type="predicted"/>
<evidence type="ECO:0000313" key="4">
    <source>
        <dbReference type="Proteomes" id="UP000239430"/>
    </source>
</evidence>
<evidence type="ECO:0000256" key="1">
    <source>
        <dbReference type="ARBA" id="ARBA00022801"/>
    </source>
</evidence>
<evidence type="ECO:0000259" key="2">
    <source>
        <dbReference type="Pfam" id="PF01979"/>
    </source>
</evidence>
<organism evidence="3 4">
    <name type="scientific">Neomoorella stamsii</name>
    <dbReference type="NCBI Taxonomy" id="1266720"/>
    <lineage>
        <taxon>Bacteria</taxon>
        <taxon>Bacillati</taxon>
        <taxon>Bacillota</taxon>
        <taxon>Clostridia</taxon>
        <taxon>Neomoorellales</taxon>
        <taxon>Neomoorellaceae</taxon>
        <taxon>Neomoorella</taxon>
    </lineage>
</organism>
<dbReference type="EMBL" id="PVXL01000023">
    <property type="protein sequence ID" value="PRR76106.1"/>
    <property type="molecule type" value="Genomic_DNA"/>
</dbReference>
<keyword evidence="1 3" id="KW-0378">Hydrolase</keyword>